<keyword evidence="2" id="KW-0805">Transcription regulation</keyword>
<evidence type="ECO:0000313" key="8">
    <source>
        <dbReference type="Proteomes" id="UP001595906"/>
    </source>
</evidence>
<comment type="similarity">
    <text evidence="1">Belongs to the sigma-70 factor family. ECF subfamily.</text>
</comment>
<dbReference type="NCBIfam" id="TIGR02937">
    <property type="entry name" value="sigma70-ECF"/>
    <property type="match status" value="1"/>
</dbReference>
<dbReference type="SUPFAM" id="SSF88659">
    <property type="entry name" value="Sigma3 and sigma4 domains of RNA polymerase sigma factors"/>
    <property type="match status" value="1"/>
</dbReference>
<dbReference type="EMBL" id="JBHSDC010000029">
    <property type="protein sequence ID" value="MFC4233359.1"/>
    <property type="molecule type" value="Genomic_DNA"/>
</dbReference>
<dbReference type="PANTHER" id="PTHR43133">
    <property type="entry name" value="RNA POLYMERASE ECF-TYPE SIGMA FACTO"/>
    <property type="match status" value="1"/>
</dbReference>
<dbReference type="NCBIfam" id="TIGR02985">
    <property type="entry name" value="Sig70_bacteroi1"/>
    <property type="match status" value="1"/>
</dbReference>
<reference evidence="8" key="1">
    <citation type="journal article" date="2019" name="Int. J. Syst. Evol. Microbiol.">
        <title>The Global Catalogue of Microorganisms (GCM) 10K type strain sequencing project: providing services to taxonomists for standard genome sequencing and annotation.</title>
        <authorList>
            <consortium name="The Broad Institute Genomics Platform"/>
            <consortium name="The Broad Institute Genome Sequencing Center for Infectious Disease"/>
            <person name="Wu L."/>
            <person name="Ma J."/>
        </authorList>
    </citation>
    <scope>NUCLEOTIDE SEQUENCE [LARGE SCALE GENOMIC DNA]</scope>
    <source>
        <strain evidence="8">CECT 8010</strain>
    </source>
</reference>
<evidence type="ECO:0000256" key="2">
    <source>
        <dbReference type="ARBA" id="ARBA00023015"/>
    </source>
</evidence>
<accession>A0ABV8Q0L7</accession>
<evidence type="ECO:0000256" key="3">
    <source>
        <dbReference type="ARBA" id="ARBA00023082"/>
    </source>
</evidence>
<dbReference type="InterPro" id="IPR039425">
    <property type="entry name" value="RNA_pol_sigma-70-like"/>
</dbReference>
<dbReference type="Pfam" id="PF04542">
    <property type="entry name" value="Sigma70_r2"/>
    <property type="match status" value="1"/>
</dbReference>
<dbReference type="Proteomes" id="UP001595906">
    <property type="component" value="Unassembled WGS sequence"/>
</dbReference>
<dbReference type="Gene3D" id="1.10.1740.10">
    <property type="match status" value="1"/>
</dbReference>
<dbReference type="InterPro" id="IPR013325">
    <property type="entry name" value="RNA_pol_sigma_r2"/>
</dbReference>
<proteinExistence type="inferred from homology"/>
<protein>
    <submittedName>
        <fullName evidence="7">RNA polymerase sigma factor</fullName>
    </submittedName>
</protein>
<dbReference type="InterPro" id="IPR036388">
    <property type="entry name" value="WH-like_DNA-bd_sf"/>
</dbReference>
<dbReference type="InterPro" id="IPR007627">
    <property type="entry name" value="RNA_pol_sigma70_r2"/>
</dbReference>
<keyword evidence="8" id="KW-1185">Reference proteome</keyword>
<feature type="domain" description="RNA polymerase sigma factor 70 region 4 type 2" evidence="6">
    <location>
        <begin position="122"/>
        <end position="170"/>
    </location>
</feature>
<dbReference type="InterPro" id="IPR013249">
    <property type="entry name" value="RNA_pol_sigma70_r4_t2"/>
</dbReference>
<evidence type="ECO:0000259" key="5">
    <source>
        <dbReference type="Pfam" id="PF04542"/>
    </source>
</evidence>
<sequence>MIKRSVDIGKLSKEELNEVSLKSVFYQYHAALCFFAEKLVQDRTEAEDIVEDVFIKLWEKEPDFSKHKNIKAILYIAVKNACFNFIAQRRRNNSKLNGFAYTIQQETESYALLEIVHAEVLRALYHELENLPTECRNVMQLVFIEGWEHKKIAEHLDISISTVKTHKARGIHALRKKMSVSTLLLFLYIIFS</sequence>
<dbReference type="Gene3D" id="1.10.10.10">
    <property type="entry name" value="Winged helix-like DNA-binding domain superfamily/Winged helix DNA-binding domain"/>
    <property type="match status" value="1"/>
</dbReference>
<dbReference type="SUPFAM" id="SSF88946">
    <property type="entry name" value="Sigma2 domain of RNA polymerase sigma factors"/>
    <property type="match status" value="1"/>
</dbReference>
<keyword evidence="3" id="KW-0731">Sigma factor</keyword>
<evidence type="ECO:0000259" key="6">
    <source>
        <dbReference type="Pfam" id="PF08281"/>
    </source>
</evidence>
<feature type="domain" description="RNA polymerase sigma-70 region 2" evidence="5">
    <location>
        <begin position="27"/>
        <end position="91"/>
    </location>
</feature>
<name>A0ABV8Q0L7_9BACT</name>
<keyword evidence="4" id="KW-0804">Transcription</keyword>
<dbReference type="InterPro" id="IPR014327">
    <property type="entry name" value="RNA_pol_sigma70_bacteroid"/>
</dbReference>
<evidence type="ECO:0000313" key="7">
    <source>
        <dbReference type="EMBL" id="MFC4233359.1"/>
    </source>
</evidence>
<dbReference type="Pfam" id="PF08281">
    <property type="entry name" value="Sigma70_r4_2"/>
    <property type="match status" value="1"/>
</dbReference>
<dbReference type="InterPro" id="IPR014284">
    <property type="entry name" value="RNA_pol_sigma-70_dom"/>
</dbReference>
<dbReference type="PANTHER" id="PTHR43133:SF46">
    <property type="entry name" value="RNA POLYMERASE SIGMA-70 FACTOR ECF SUBFAMILY"/>
    <property type="match status" value="1"/>
</dbReference>
<dbReference type="RefSeq" id="WP_379015602.1">
    <property type="nucleotide sequence ID" value="NZ_JBHSDC010000029.1"/>
</dbReference>
<evidence type="ECO:0000256" key="4">
    <source>
        <dbReference type="ARBA" id="ARBA00023163"/>
    </source>
</evidence>
<organism evidence="7 8">
    <name type="scientific">Parasediminibacterium paludis</name>
    <dbReference type="NCBI Taxonomy" id="908966"/>
    <lineage>
        <taxon>Bacteria</taxon>
        <taxon>Pseudomonadati</taxon>
        <taxon>Bacteroidota</taxon>
        <taxon>Chitinophagia</taxon>
        <taxon>Chitinophagales</taxon>
        <taxon>Chitinophagaceae</taxon>
        <taxon>Parasediminibacterium</taxon>
    </lineage>
</organism>
<comment type="caution">
    <text evidence="7">The sequence shown here is derived from an EMBL/GenBank/DDBJ whole genome shotgun (WGS) entry which is preliminary data.</text>
</comment>
<dbReference type="InterPro" id="IPR013324">
    <property type="entry name" value="RNA_pol_sigma_r3/r4-like"/>
</dbReference>
<evidence type="ECO:0000256" key="1">
    <source>
        <dbReference type="ARBA" id="ARBA00010641"/>
    </source>
</evidence>
<gene>
    <name evidence="7" type="ORF">ACFOW1_15770</name>
</gene>